<dbReference type="SUPFAM" id="SSF103473">
    <property type="entry name" value="MFS general substrate transporter"/>
    <property type="match status" value="1"/>
</dbReference>
<feature type="transmembrane region" description="Helical" evidence="11">
    <location>
        <begin position="14"/>
        <end position="39"/>
    </location>
</feature>
<dbReference type="InterPro" id="IPR005829">
    <property type="entry name" value="Sugar_transporter_CS"/>
</dbReference>
<dbReference type="Pfam" id="PF07690">
    <property type="entry name" value="MFS_1"/>
    <property type="match status" value="1"/>
</dbReference>
<keyword evidence="5 11" id="KW-0812">Transmembrane</keyword>
<comment type="function">
    <text evidence="9">May be a proton symporter involved in the uptake of osmolytes such as proline and glycine betaine.</text>
</comment>
<keyword evidence="6" id="KW-0769">Symport</keyword>
<dbReference type="PROSITE" id="PS00216">
    <property type="entry name" value="SUGAR_TRANSPORT_1"/>
    <property type="match status" value="1"/>
</dbReference>
<dbReference type="RefSeq" id="WP_076367536.1">
    <property type="nucleotide sequence ID" value="NZ_FTMX01000002.1"/>
</dbReference>
<name>A0A9X8R888_9BACI</name>
<evidence type="ECO:0000256" key="6">
    <source>
        <dbReference type="ARBA" id="ARBA00022847"/>
    </source>
</evidence>
<keyword evidence="7 11" id="KW-1133">Transmembrane helix</keyword>
<dbReference type="InterPro" id="IPR011701">
    <property type="entry name" value="MFS"/>
</dbReference>
<feature type="transmembrane region" description="Helical" evidence="11">
    <location>
        <begin position="186"/>
        <end position="205"/>
    </location>
</feature>
<protein>
    <recommendedName>
        <fullName evidence="10">Putative proline/betaine transporter</fullName>
    </recommendedName>
</protein>
<evidence type="ECO:0000256" key="9">
    <source>
        <dbReference type="ARBA" id="ARBA00037295"/>
    </source>
</evidence>
<feature type="transmembrane region" description="Helical" evidence="11">
    <location>
        <begin position="87"/>
        <end position="108"/>
    </location>
</feature>
<evidence type="ECO:0000256" key="10">
    <source>
        <dbReference type="ARBA" id="ARBA00039918"/>
    </source>
</evidence>
<feature type="transmembrane region" description="Helical" evidence="11">
    <location>
        <begin position="402"/>
        <end position="420"/>
    </location>
</feature>
<evidence type="ECO:0000256" key="3">
    <source>
        <dbReference type="ARBA" id="ARBA00022448"/>
    </source>
</evidence>
<feature type="transmembrane region" description="Helical" evidence="11">
    <location>
        <begin position="276"/>
        <end position="298"/>
    </location>
</feature>
<keyword evidence="3" id="KW-0813">Transport</keyword>
<dbReference type="InterPro" id="IPR020846">
    <property type="entry name" value="MFS_dom"/>
</dbReference>
<sequence length="447" mass="49270">MSGKKKLDKKSKKILFASLLGSTIEFYDFFLYGTVAALVFNKLYFPNDDPFISLLLAYASFGITFFIRPLGGLVFSHLGDKFGRKNTLVLSLLLMGISTVCIGLLPTYNMIGLWAPILLVFFRLVQGIGLGGEWGGAILLAVESAPKERRGFFGSFPAMGIPLGMLLGTFSISLMSLLPESQFLSWGWRVPFILSAILVVIGIWIRKGIEETTAFKEEKEKGNVVKIPLFETLRYHWKAVLISLGAKCVEVGPFYLFSTFFISYATETIGFSRTTALNVVTVATIVTAICMPFMGMLSDKIGRKLVFLIGTIGITLFAFPYFYLFSLQSTTWLYVISIVGLGILWPPIAATIGTMFTEMFSTNVGYTGITLGYQTGSALFGGTAPMIATILVGAYNNSWIPLAFFLVFLCIASLISVLFVRNSQSKSIPFSENRTMDEKDKENQIIG</sequence>
<evidence type="ECO:0000256" key="1">
    <source>
        <dbReference type="ARBA" id="ARBA00004651"/>
    </source>
</evidence>
<evidence type="ECO:0000256" key="11">
    <source>
        <dbReference type="SAM" id="Phobius"/>
    </source>
</evidence>
<feature type="domain" description="Major facilitator superfamily (MFS) profile" evidence="12">
    <location>
        <begin position="14"/>
        <end position="424"/>
    </location>
</feature>
<evidence type="ECO:0000313" key="13">
    <source>
        <dbReference type="EMBL" id="SIR00269.1"/>
    </source>
</evidence>
<evidence type="ECO:0000256" key="7">
    <source>
        <dbReference type="ARBA" id="ARBA00022989"/>
    </source>
</evidence>
<evidence type="ECO:0000256" key="8">
    <source>
        <dbReference type="ARBA" id="ARBA00023136"/>
    </source>
</evidence>
<dbReference type="PANTHER" id="PTHR43045:SF1">
    <property type="entry name" value="SHIKIMATE TRANSPORTER"/>
    <property type="match status" value="1"/>
</dbReference>
<comment type="similarity">
    <text evidence="2">Belongs to the major facilitator superfamily. Metabolite:H+ Symporter (MHS) family (TC 2.A.1.6) family.</text>
</comment>
<feature type="transmembrane region" description="Helical" evidence="11">
    <location>
        <begin position="51"/>
        <end position="75"/>
    </location>
</feature>
<dbReference type="PROSITE" id="PS00217">
    <property type="entry name" value="SUGAR_TRANSPORT_2"/>
    <property type="match status" value="1"/>
</dbReference>
<reference evidence="13 14" key="1">
    <citation type="submission" date="2017-01" db="EMBL/GenBank/DDBJ databases">
        <authorList>
            <person name="Varghese N."/>
            <person name="Submissions S."/>
        </authorList>
    </citation>
    <scope>NUCLEOTIDE SEQUENCE [LARGE SCALE GENOMIC DNA]</scope>
    <source>
        <strain evidence="13 14">RUG2-6</strain>
    </source>
</reference>
<feature type="transmembrane region" description="Helical" evidence="11">
    <location>
        <begin position="377"/>
        <end position="396"/>
    </location>
</feature>
<dbReference type="EMBL" id="FTMX01000002">
    <property type="protein sequence ID" value="SIR00269.1"/>
    <property type="molecule type" value="Genomic_DNA"/>
</dbReference>
<evidence type="ECO:0000256" key="5">
    <source>
        <dbReference type="ARBA" id="ARBA00022692"/>
    </source>
</evidence>
<evidence type="ECO:0000313" key="14">
    <source>
        <dbReference type="Proteomes" id="UP000185829"/>
    </source>
</evidence>
<dbReference type="GO" id="GO:0015293">
    <property type="term" value="F:symporter activity"/>
    <property type="evidence" value="ECO:0007669"/>
    <property type="project" value="UniProtKB-KW"/>
</dbReference>
<dbReference type="PANTHER" id="PTHR43045">
    <property type="entry name" value="SHIKIMATE TRANSPORTER"/>
    <property type="match status" value="1"/>
</dbReference>
<dbReference type="Gene3D" id="1.20.1250.20">
    <property type="entry name" value="MFS general substrate transporter like domains"/>
    <property type="match status" value="2"/>
</dbReference>
<accession>A0A9X8R888</accession>
<feature type="transmembrane region" description="Helical" evidence="11">
    <location>
        <begin position="305"/>
        <end position="325"/>
    </location>
</feature>
<keyword evidence="8 11" id="KW-0472">Membrane</keyword>
<proteinExistence type="inferred from homology"/>
<evidence type="ECO:0000256" key="2">
    <source>
        <dbReference type="ARBA" id="ARBA00008240"/>
    </source>
</evidence>
<feature type="transmembrane region" description="Helical" evidence="11">
    <location>
        <begin position="331"/>
        <end position="356"/>
    </location>
</feature>
<keyword evidence="4" id="KW-1003">Cell membrane</keyword>
<evidence type="ECO:0000256" key="4">
    <source>
        <dbReference type="ARBA" id="ARBA00022475"/>
    </source>
</evidence>
<dbReference type="FunFam" id="1.20.1250.20:FF:000001">
    <property type="entry name" value="Dicarboxylate MFS transporter"/>
    <property type="match status" value="1"/>
</dbReference>
<gene>
    <name evidence="13" type="ORF">SAMN05878482_102746</name>
</gene>
<dbReference type="PROSITE" id="PS50850">
    <property type="entry name" value="MFS"/>
    <property type="match status" value="1"/>
</dbReference>
<feature type="transmembrane region" description="Helical" evidence="11">
    <location>
        <begin position="114"/>
        <end position="140"/>
    </location>
</feature>
<feature type="transmembrane region" description="Helical" evidence="11">
    <location>
        <begin position="239"/>
        <end position="264"/>
    </location>
</feature>
<dbReference type="Proteomes" id="UP000185829">
    <property type="component" value="Unassembled WGS sequence"/>
</dbReference>
<evidence type="ECO:0000259" key="12">
    <source>
        <dbReference type="PROSITE" id="PS50850"/>
    </source>
</evidence>
<dbReference type="GO" id="GO:0005886">
    <property type="term" value="C:plasma membrane"/>
    <property type="evidence" value="ECO:0007669"/>
    <property type="project" value="UniProtKB-SubCell"/>
</dbReference>
<dbReference type="AlphaFoldDB" id="A0A9X8R888"/>
<feature type="transmembrane region" description="Helical" evidence="11">
    <location>
        <begin position="152"/>
        <end position="174"/>
    </location>
</feature>
<dbReference type="InterPro" id="IPR036259">
    <property type="entry name" value="MFS_trans_sf"/>
</dbReference>
<comment type="subcellular location">
    <subcellularLocation>
        <location evidence="1">Cell membrane</location>
        <topology evidence="1">Multi-pass membrane protein</topology>
    </subcellularLocation>
</comment>
<dbReference type="CDD" id="cd17369">
    <property type="entry name" value="MFS_ShiA_like"/>
    <property type="match status" value="1"/>
</dbReference>
<comment type="caution">
    <text evidence="13">The sequence shown here is derived from an EMBL/GenBank/DDBJ whole genome shotgun (WGS) entry which is preliminary data.</text>
</comment>
<organism evidence="13 14">
    <name type="scientific">Peribacillus simplex</name>
    <dbReference type="NCBI Taxonomy" id="1478"/>
    <lineage>
        <taxon>Bacteria</taxon>
        <taxon>Bacillati</taxon>
        <taxon>Bacillota</taxon>
        <taxon>Bacilli</taxon>
        <taxon>Bacillales</taxon>
        <taxon>Bacillaceae</taxon>
        <taxon>Peribacillus</taxon>
    </lineage>
</organism>